<evidence type="ECO:0000313" key="2">
    <source>
        <dbReference type="EMBL" id="MFD1328728.1"/>
    </source>
</evidence>
<dbReference type="InterPro" id="IPR001387">
    <property type="entry name" value="Cro/C1-type_HTH"/>
</dbReference>
<accession>A0ABW3YYM9</accession>
<dbReference type="PROSITE" id="PS50943">
    <property type="entry name" value="HTH_CROC1"/>
    <property type="match status" value="1"/>
</dbReference>
<dbReference type="CDD" id="cd00093">
    <property type="entry name" value="HTH_XRE"/>
    <property type="match status" value="1"/>
</dbReference>
<dbReference type="Proteomes" id="UP001597173">
    <property type="component" value="Unassembled WGS sequence"/>
</dbReference>
<evidence type="ECO:0000259" key="1">
    <source>
        <dbReference type="PROSITE" id="PS50943"/>
    </source>
</evidence>
<proteinExistence type="predicted"/>
<feature type="domain" description="HTH cro/C1-type" evidence="1">
    <location>
        <begin position="10"/>
        <end position="65"/>
    </location>
</feature>
<dbReference type="Pfam" id="PF01381">
    <property type="entry name" value="HTH_3"/>
    <property type="match status" value="1"/>
</dbReference>
<dbReference type="EMBL" id="JBHTNF010000006">
    <property type="protein sequence ID" value="MFD1328728.1"/>
    <property type="molecule type" value="Genomic_DNA"/>
</dbReference>
<dbReference type="InterPro" id="IPR010982">
    <property type="entry name" value="Lambda_DNA-bd_dom_sf"/>
</dbReference>
<comment type="caution">
    <text evidence="2">The sequence shown here is derived from an EMBL/GenBank/DDBJ whole genome shotgun (WGS) entry which is preliminary data.</text>
</comment>
<organism evidence="2 3">
    <name type="scientific">Mycoplana ramosa</name>
    <name type="common">Mycoplana bullata</name>
    <dbReference type="NCBI Taxonomy" id="40837"/>
    <lineage>
        <taxon>Bacteria</taxon>
        <taxon>Pseudomonadati</taxon>
        <taxon>Pseudomonadota</taxon>
        <taxon>Alphaproteobacteria</taxon>
        <taxon>Hyphomicrobiales</taxon>
        <taxon>Rhizobiaceae</taxon>
        <taxon>Mycoplana</taxon>
    </lineage>
</organism>
<keyword evidence="3" id="KW-1185">Reference proteome</keyword>
<dbReference type="Gene3D" id="1.10.260.40">
    <property type="entry name" value="lambda repressor-like DNA-binding domains"/>
    <property type="match status" value="1"/>
</dbReference>
<dbReference type="SMART" id="SM00530">
    <property type="entry name" value="HTH_XRE"/>
    <property type="match status" value="1"/>
</dbReference>
<gene>
    <name evidence="2" type="ORF">ACFQ33_12595</name>
</gene>
<sequence>MATLLTADLIRAARALLGWSQLELAQRSGVTQKALSDFEREKRPLTAKASDRLKTTLEANNVQFIAVNSEVSGEIMGGGVRWRPTPPRMDMKIL</sequence>
<dbReference type="SUPFAM" id="SSF47413">
    <property type="entry name" value="lambda repressor-like DNA-binding domains"/>
    <property type="match status" value="1"/>
</dbReference>
<name>A0ABW3YYM9_MYCRA</name>
<dbReference type="RefSeq" id="WP_374838958.1">
    <property type="nucleotide sequence ID" value="NZ_JBHEEW010000008.1"/>
</dbReference>
<protein>
    <submittedName>
        <fullName evidence="2">Helix-turn-helix domain-containing protein</fullName>
    </submittedName>
</protein>
<reference evidence="3" key="1">
    <citation type="journal article" date="2019" name="Int. J. Syst. Evol. Microbiol.">
        <title>The Global Catalogue of Microorganisms (GCM) 10K type strain sequencing project: providing services to taxonomists for standard genome sequencing and annotation.</title>
        <authorList>
            <consortium name="The Broad Institute Genomics Platform"/>
            <consortium name="The Broad Institute Genome Sequencing Center for Infectious Disease"/>
            <person name="Wu L."/>
            <person name="Ma J."/>
        </authorList>
    </citation>
    <scope>NUCLEOTIDE SEQUENCE [LARGE SCALE GENOMIC DNA]</scope>
    <source>
        <strain evidence="3">CCUG 55609</strain>
    </source>
</reference>
<evidence type="ECO:0000313" key="3">
    <source>
        <dbReference type="Proteomes" id="UP001597173"/>
    </source>
</evidence>